<dbReference type="AlphaFoldDB" id="A0A1F5N0D4"/>
<feature type="transmembrane region" description="Helical" evidence="1">
    <location>
        <begin position="301"/>
        <end position="319"/>
    </location>
</feature>
<organism evidence="2 3">
    <name type="scientific">Candidatus Daviesbacteria bacterium RIFOXYD1_FULL_41_10</name>
    <dbReference type="NCBI Taxonomy" id="1797801"/>
    <lineage>
        <taxon>Bacteria</taxon>
        <taxon>Candidatus Daviesiibacteriota</taxon>
    </lineage>
</organism>
<feature type="transmembrane region" description="Helical" evidence="1">
    <location>
        <begin position="173"/>
        <end position="199"/>
    </location>
</feature>
<name>A0A1F5N0D4_9BACT</name>
<keyword evidence="1" id="KW-1133">Transmembrane helix</keyword>
<feature type="transmembrane region" description="Helical" evidence="1">
    <location>
        <begin position="346"/>
        <end position="365"/>
    </location>
</feature>
<feature type="transmembrane region" description="Helical" evidence="1">
    <location>
        <begin position="372"/>
        <end position="392"/>
    </location>
</feature>
<feature type="transmembrane region" description="Helical" evidence="1">
    <location>
        <begin position="211"/>
        <end position="230"/>
    </location>
</feature>
<reference evidence="2 3" key="1">
    <citation type="journal article" date="2016" name="Nat. Commun.">
        <title>Thousands of microbial genomes shed light on interconnected biogeochemical processes in an aquifer system.</title>
        <authorList>
            <person name="Anantharaman K."/>
            <person name="Brown C.T."/>
            <person name="Hug L.A."/>
            <person name="Sharon I."/>
            <person name="Castelle C.J."/>
            <person name="Probst A.J."/>
            <person name="Thomas B.C."/>
            <person name="Singh A."/>
            <person name="Wilkins M.J."/>
            <person name="Karaoz U."/>
            <person name="Brodie E.L."/>
            <person name="Williams K.H."/>
            <person name="Hubbard S.S."/>
            <person name="Banfield J.F."/>
        </authorList>
    </citation>
    <scope>NUCLEOTIDE SEQUENCE [LARGE SCALE GENOMIC DNA]</scope>
</reference>
<evidence type="ECO:0000256" key="1">
    <source>
        <dbReference type="SAM" id="Phobius"/>
    </source>
</evidence>
<evidence type="ECO:0008006" key="4">
    <source>
        <dbReference type="Google" id="ProtNLM"/>
    </source>
</evidence>
<comment type="caution">
    <text evidence="2">The sequence shown here is derived from an EMBL/GenBank/DDBJ whole genome shotgun (WGS) entry which is preliminary data.</text>
</comment>
<feature type="transmembrane region" description="Helical" evidence="1">
    <location>
        <begin position="859"/>
        <end position="882"/>
    </location>
</feature>
<keyword evidence="1" id="KW-0472">Membrane</keyword>
<proteinExistence type="predicted"/>
<keyword evidence="1" id="KW-0812">Transmembrane</keyword>
<evidence type="ECO:0000313" key="3">
    <source>
        <dbReference type="Proteomes" id="UP000177135"/>
    </source>
</evidence>
<sequence length="888" mass="101674">MEKVKKLLIFLAFFLPSIFVFRSLFMGGSLAWGDAPFFYPENLKELFNLPYVWNFRNDNLGAPQFSVLWLYLPTFLYGLLNHFLSFGNDILVRIIFYFPSVILAIVGSWLFIGRFTRSLPGRFFGTFLYGFNTYFLTLVDGGQIGVALSYGLFPLAVTLSMNYLDKTSIKNYFPALISLFAIVNVDLRVAIIAVLFIIFWQIQQPNLRKRIINFLIMLFSVTVLSFYWILPFASNYKDAVSGVEGVLEDNNFINLINSIFLFQPHFPLNEFGKLASLPFYFALLPVLIFGGLIISKSKNTLLLTLALLFLIFAFLSKGGSPPFGEIYTFSINKLPFGVAFRDSSKFFIPLLLIAGVMFALTVGELKKLLKKRVLWVMVPTYLYLLLLINPALSGSLTGVLGKNIQSNDFSNLYSFLQKDDNFFRTLWFEEKPPLGFADRQRPAISANTLYQERPFASLISGQYDLFQFVRNSQIDQWWSLLGIKYVFFPGNERKKTLTFEDIKSQEERIRFIEGNSGLKKSSLPVSFPAFEIVNPQPHIFAQKKIFLVVGGEEIYYYLFTGKQFNLSNNAFVFLEDGKINSEGLLAIDSGDADLIFINKSQQDLMMSTLAGLFVPPSSAVLNEWQIRGKGEYLKWKYDLLKQDIKNFEFDFGKGVAFSTINGEKIEFNLNIPQDGNYYLAIRHLNAGGDSLKIRFSGQEKVIPVNQEGNFHWEIIGPQLFKEGQTDVLIQNQGGFNMLNTIAVISESDFNRAAKTTAQIMGHFQILQISGEKDLGDLSSRLDQNFIPVNFMQVDPTRYKILKMPPEARWLVFSDRYNKEWGISEFESSPHFPFYEMINGFYLKNTPRNFDLIFVPQKQIIPAILLSVISFFIIFFVILVKLFHKRKSS</sequence>
<protein>
    <recommendedName>
        <fullName evidence="4">Membrane protein 6-pyruvoyl-tetrahydropterin synthase-related domain-containing protein</fullName>
    </recommendedName>
</protein>
<feature type="transmembrane region" description="Helical" evidence="1">
    <location>
        <begin position="90"/>
        <end position="112"/>
    </location>
</feature>
<dbReference type="EMBL" id="MFEC01000019">
    <property type="protein sequence ID" value="OGE71078.1"/>
    <property type="molecule type" value="Genomic_DNA"/>
</dbReference>
<dbReference type="Gene3D" id="2.60.120.260">
    <property type="entry name" value="Galactose-binding domain-like"/>
    <property type="match status" value="1"/>
</dbReference>
<evidence type="ECO:0000313" key="2">
    <source>
        <dbReference type="EMBL" id="OGE71078.1"/>
    </source>
</evidence>
<gene>
    <name evidence="2" type="ORF">A2617_04040</name>
</gene>
<feature type="transmembrane region" description="Helical" evidence="1">
    <location>
        <begin position="277"/>
        <end position="294"/>
    </location>
</feature>
<dbReference type="Proteomes" id="UP000177135">
    <property type="component" value="Unassembled WGS sequence"/>
</dbReference>
<accession>A0A1F5N0D4</accession>